<comment type="caution">
    <text evidence="5">The sequence shown here is derived from an EMBL/GenBank/DDBJ whole genome shotgun (WGS) entry which is preliminary data.</text>
</comment>
<feature type="region of interest" description="Disordered" evidence="2">
    <location>
        <begin position="101"/>
        <end position="156"/>
    </location>
</feature>
<keyword evidence="1" id="KW-0812">Transmembrane</keyword>
<keyword evidence="1" id="KW-0132">Cell division</keyword>
<evidence type="ECO:0000256" key="2">
    <source>
        <dbReference type="SAM" id="MobiDB-lite"/>
    </source>
</evidence>
<comment type="similarity">
    <text evidence="1">Belongs to the MapZ family.</text>
</comment>
<dbReference type="InterPro" id="IPR041295">
    <property type="entry name" value="MapZ_EC1"/>
</dbReference>
<evidence type="ECO:0000313" key="6">
    <source>
        <dbReference type="Proteomes" id="UP000182793"/>
    </source>
</evidence>
<comment type="subcellular location">
    <subcellularLocation>
        <location evidence="1">Cell membrane</location>
        <topology evidence="1">Single-pass membrane protein</topology>
    </subcellularLocation>
    <text evidence="1">In newborn cells, forms a ring positioned at mid-cell. Soon after cell division starts and the cells begin elongating, the ring splits into two rings that, as elongation proceeds, move along and mark the future division sites.</text>
</comment>
<dbReference type="EMBL" id="FOTG01000005">
    <property type="protein sequence ID" value="SFL24190.1"/>
    <property type="molecule type" value="Genomic_DNA"/>
</dbReference>
<keyword evidence="1" id="KW-1003">Cell membrane</keyword>
<keyword evidence="1" id="KW-0472">Membrane</keyword>
<feature type="domain" description="MapZ extracellular C-terminal" evidence="4">
    <location>
        <begin position="425"/>
        <end position="503"/>
    </location>
</feature>
<accession>A0A1I4G3Y6</accession>
<dbReference type="Pfam" id="PF18708">
    <property type="entry name" value="MapZ_C2"/>
    <property type="match status" value="1"/>
</dbReference>
<proteinExistence type="inferred from homology"/>
<feature type="transmembrane region" description="Helical" evidence="1">
    <location>
        <begin position="205"/>
        <end position="224"/>
    </location>
</feature>
<comment type="function">
    <text evidence="1">Early cell division protein that marks the future cell division site and supports proper FtsZ ring positioning.</text>
</comment>
<dbReference type="InterPro" id="IPR040532">
    <property type="entry name" value="MapZ_C2"/>
</dbReference>
<dbReference type="HAMAP" id="MF_01941">
    <property type="entry name" value="MapZ"/>
    <property type="match status" value="1"/>
</dbReference>
<comment type="subunit">
    <text evidence="1">Interacts with FtsZ.</text>
</comment>
<dbReference type="Proteomes" id="UP000182793">
    <property type="component" value="Unassembled WGS sequence"/>
</dbReference>
<dbReference type="Pfam" id="PF18041">
    <property type="entry name" value="MapZ_EC1"/>
    <property type="match status" value="1"/>
</dbReference>
<dbReference type="RefSeq" id="WP_074603638.1">
    <property type="nucleotide sequence ID" value="NZ_FOTG01000005.1"/>
</dbReference>
<feature type="compositionally biased region" description="Basic and acidic residues" evidence="2">
    <location>
        <begin position="101"/>
        <end position="110"/>
    </location>
</feature>
<dbReference type="InterPro" id="IPR030858">
    <property type="entry name" value="MapZ"/>
</dbReference>
<sequence length="513" mass="55549">MSEKKDMPSSEEKDGLNFEDVKNLTIEEAVRKDSEMKAGITESDGVLDKYIKQHRDEVTSQKFETKLSDFEDLDTKALDNFIKKQREELVNSGIVSKDVFEETAEPKSEVESEEVAEPVVEETEVKEVEAEPESEPVETVDTEKEAATEVETTTPEVEETVAAVEEAKEDPVAIPAEEVKEAEKEAASIALSADDNRPTSKKKRVIIGGLAALVVAIFGAGYALHYTKDSTTTVASSSTSSSQKKTTSSSSAAEKAKKAKKAFDDAYAALFTDDTKTKLKNSEFDKISVLKEKLDDLKGTDFYDAAKKQYDTVAAHITAIKAINALFEKDVIVDGKKVSGTVKADAKFDSLSSDVLNTGDANLDNLLQSVITDGKNQLAAKAQSSSQAQAAANSASQTESNDKAAEAKPAAPASDNSNLQRDKSRVPYNDSAIADSNNPAWTFGDGVLEKIVSTSQARGYFSGNDYILEKVNIINGNGYYNMFRKDGTYLFSINCKTGYFVGNGSGHSDALDY</sequence>
<feature type="region of interest" description="Disordered" evidence="2">
    <location>
        <begin position="382"/>
        <end position="423"/>
    </location>
</feature>
<keyword evidence="1" id="KW-0131">Cell cycle</keyword>
<protein>
    <recommendedName>
        <fullName evidence="1">Mid-cell-anchored protein Z</fullName>
    </recommendedName>
</protein>
<keyword evidence="6" id="KW-1185">Reference proteome</keyword>
<evidence type="ECO:0000259" key="3">
    <source>
        <dbReference type="Pfam" id="PF18041"/>
    </source>
</evidence>
<feature type="compositionally biased region" description="Low complexity" evidence="2">
    <location>
        <begin position="407"/>
        <end position="416"/>
    </location>
</feature>
<name>A0A1I4G3Y6_STREI</name>
<gene>
    <name evidence="1" type="primary">mapZ</name>
    <name evidence="5" type="ORF">SAMN02910290_01018</name>
</gene>
<evidence type="ECO:0000313" key="5">
    <source>
        <dbReference type="EMBL" id="SFL24190.1"/>
    </source>
</evidence>
<feature type="compositionally biased region" description="Low complexity" evidence="2">
    <location>
        <begin position="382"/>
        <end position="397"/>
    </location>
</feature>
<reference evidence="5 6" key="1">
    <citation type="submission" date="2016-10" db="EMBL/GenBank/DDBJ databases">
        <authorList>
            <person name="Varghese N."/>
            <person name="Submissions S."/>
        </authorList>
    </citation>
    <scope>NUCLEOTIDE SEQUENCE [LARGE SCALE GENOMIC DNA]</scope>
    <source>
        <strain evidence="5 6">JB1</strain>
    </source>
</reference>
<organism evidence="5 6">
    <name type="scientific">Streptococcus equinus JB1</name>
    <dbReference type="NCBI Taxonomy" id="1294274"/>
    <lineage>
        <taxon>Bacteria</taxon>
        <taxon>Bacillati</taxon>
        <taxon>Bacillota</taxon>
        <taxon>Bacilli</taxon>
        <taxon>Lactobacillales</taxon>
        <taxon>Streptococcaceae</taxon>
        <taxon>Streptococcus</taxon>
    </lineage>
</organism>
<feature type="compositionally biased region" description="Acidic residues" evidence="2">
    <location>
        <begin position="130"/>
        <end position="140"/>
    </location>
</feature>
<evidence type="ECO:0000259" key="4">
    <source>
        <dbReference type="Pfam" id="PF18708"/>
    </source>
</evidence>
<evidence type="ECO:0000256" key="1">
    <source>
        <dbReference type="HAMAP-Rule" id="MF_01941"/>
    </source>
</evidence>
<keyword evidence="1" id="KW-1133">Transmembrane helix</keyword>
<feature type="domain" description="MapZ extracellular" evidence="3">
    <location>
        <begin position="243"/>
        <end position="372"/>
    </location>
</feature>
<feature type="compositionally biased region" description="Acidic residues" evidence="2">
    <location>
        <begin position="111"/>
        <end position="122"/>
    </location>
</feature>